<sequence length="70" mass="7566">MTALIILALIAGAIACAITENYLATTILTLFLGVCIGYTYAHFVVAEECEKNGGFFVGEKIYKCTLVDKK</sequence>
<feature type="transmembrane region" description="Helical" evidence="1">
    <location>
        <begin position="27"/>
        <end position="46"/>
    </location>
</feature>
<keyword evidence="1" id="KW-0812">Transmembrane</keyword>
<dbReference type="GeneID" id="83544527"/>
<dbReference type="Proteomes" id="UP000198883">
    <property type="component" value="Unassembled WGS sequence"/>
</dbReference>
<keyword evidence="1" id="KW-0472">Membrane</keyword>
<reference evidence="3" key="1">
    <citation type="submission" date="2016-10" db="EMBL/GenBank/DDBJ databases">
        <authorList>
            <person name="Varghese N."/>
            <person name="Submissions S."/>
        </authorList>
    </citation>
    <scope>NUCLEOTIDE SEQUENCE [LARGE SCALE GENOMIC DNA]</scope>
    <source>
        <strain evidence="3">DSM 24204</strain>
    </source>
</reference>
<name>A0A1H7XKG3_9PAST</name>
<evidence type="ECO:0000256" key="1">
    <source>
        <dbReference type="SAM" id="Phobius"/>
    </source>
</evidence>
<proteinExistence type="predicted"/>
<organism evidence="2 3">
    <name type="scientific">Phocoenobacter skyensis</name>
    <dbReference type="NCBI Taxonomy" id="97481"/>
    <lineage>
        <taxon>Bacteria</taxon>
        <taxon>Pseudomonadati</taxon>
        <taxon>Pseudomonadota</taxon>
        <taxon>Gammaproteobacteria</taxon>
        <taxon>Pasteurellales</taxon>
        <taxon>Pasteurellaceae</taxon>
        <taxon>Phocoenobacter</taxon>
    </lineage>
</organism>
<dbReference type="AlphaFoldDB" id="A0A1H7XKG3"/>
<dbReference type="EMBL" id="FOBN01000013">
    <property type="protein sequence ID" value="SEM34094.1"/>
    <property type="molecule type" value="Genomic_DNA"/>
</dbReference>
<dbReference type="OrthoDB" id="6712868at2"/>
<dbReference type="STRING" id="97481.SAMN05444853_11312"/>
<evidence type="ECO:0000313" key="2">
    <source>
        <dbReference type="EMBL" id="SEM34094.1"/>
    </source>
</evidence>
<dbReference type="RefSeq" id="WP_090921884.1">
    <property type="nucleotide sequence ID" value="NZ_CP016180.1"/>
</dbReference>
<protein>
    <submittedName>
        <fullName evidence="2">Uncharacterized protein</fullName>
    </submittedName>
</protein>
<evidence type="ECO:0000313" key="3">
    <source>
        <dbReference type="Proteomes" id="UP000198883"/>
    </source>
</evidence>
<gene>
    <name evidence="2" type="ORF">SAMN05444853_11312</name>
</gene>
<accession>A0A1H7XKG3</accession>
<keyword evidence="1" id="KW-1133">Transmembrane helix</keyword>